<name>A0A2Z7CVA1_9LAMI</name>
<organism evidence="1 2">
    <name type="scientific">Dorcoceras hygrometricum</name>
    <dbReference type="NCBI Taxonomy" id="472368"/>
    <lineage>
        <taxon>Eukaryota</taxon>
        <taxon>Viridiplantae</taxon>
        <taxon>Streptophyta</taxon>
        <taxon>Embryophyta</taxon>
        <taxon>Tracheophyta</taxon>
        <taxon>Spermatophyta</taxon>
        <taxon>Magnoliopsida</taxon>
        <taxon>eudicotyledons</taxon>
        <taxon>Gunneridae</taxon>
        <taxon>Pentapetalae</taxon>
        <taxon>asterids</taxon>
        <taxon>lamiids</taxon>
        <taxon>Lamiales</taxon>
        <taxon>Gesneriaceae</taxon>
        <taxon>Didymocarpoideae</taxon>
        <taxon>Trichosporeae</taxon>
        <taxon>Loxocarpinae</taxon>
        <taxon>Dorcoceras</taxon>
    </lineage>
</organism>
<dbReference type="AlphaFoldDB" id="A0A2Z7CVA1"/>
<protein>
    <submittedName>
        <fullName evidence="1">Uncharacterized protein</fullName>
    </submittedName>
</protein>
<keyword evidence="2" id="KW-1185">Reference proteome</keyword>
<dbReference type="EMBL" id="KQ993814">
    <property type="protein sequence ID" value="KZV48756.1"/>
    <property type="molecule type" value="Genomic_DNA"/>
</dbReference>
<proteinExistence type="predicted"/>
<evidence type="ECO:0000313" key="1">
    <source>
        <dbReference type="EMBL" id="KZV48756.1"/>
    </source>
</evidence>
<reference evidence="1 2" key="1">
    <citation type="journal article" date="2015" name="Proc. Natl. Acad. Sci. U.S.A.">
        <title>The resurrection genome of Boea hygrometrica: A blueprint for survival of dehydration.</title>
        <authorList>
            <person name="Xiao L."/>
            <person name="Yang G."/>
            <person name="Zhang L."/>
            <person name="Yang X."/>
            <person name="Zhao S."/>
            <person name="Ji Z."/>
            <person name="Zhou Q."/>
            <person name="Hu M."/>
            <person name="Wang Y."/>
            <person name="Chen M."/>
            <person name="Xu Y."/>
            <person name="Jin H."/>
            <person name="Xiao X."/>
            <person name="Hu G."/>
            <person name="Bao F."/>
            <person name="Hu Y."/>
            <person name="Wan P."/>
            <person name="Li L."/>
            <person name="Deng X."/>
            <person name="Kuang T."/>
            <person name="Xiang C."/>
            <person name="Zhu J.K."/>
            <person name="Oliver M.J."/>
            <person name="He Y."/>
        </authorList>
    </citation>
    <scope>NUCLEOTIDE SEQUENCE [LARGE SCALE GENOMIC DNA]</scope>
    <source>
        <strain evidence="2">cv. XS01</strain>
    </source>
</reference>
<gene>
    <name evidence="1" type="ORF">F511_26087</name>
</gene>
<evidence type="ECO:0000313" key="2">
    <source>
        <dbReference type="Proteomes" id="UP000250235"/>
    </source>
</evidence>
<sequence length="338" mass="36809">MQSKPTAEFSNNTKQNGANTPAGDFLALIKTKSPLLIQTTAYCTSLQELAANRYHLVDASQNVTVLKSLALSAESTGKVVAADVRSLLLMIVADLVLAVKVADLDEIVGWDLRVEDTTEVVVFTELTVKASSDPKALEQCTQISGIGLETNADVSFAIELARIVLCIGFCRQRLDWFVTTSFRLVEVTPFHVASRYLLLRSLPADNRWTPLAKLYHSIPLLEAVVGYLRNSKLLPDCAFCSAGCEGERHYRTLISLLGSLATMHRVVNYHSSWARQRQVELFDVSGNPGFTAGRGYNSAGGAPGGVLPIKPEASPDLTSITDYMASSPDIIIHHKRTS</sequence>
<accession>A0A2Z7CVA1</accession>
<dbReference type="Proteomes" id="UP000250235">
    <property type="component" value="Unassembled WGS sequence"/>
</dbReference>